<dbReference type="Gene3D" id="1.10.510.10">
    <property type="entry name" value="Transferase(Phosphotransferase) domain 1"/>
    <property type="match status" value="1"/>
</dbReference>
<dbReference type="PANTHER" id="PTHR45832:SF22">
    <property type="entry name" value="SERINE_THREONINE-PROTEIN KINASE SAMKA-RELATED"/>
    <property type="match status" value="1"/>
</dbReference>
<feature type="region of interest" description="Disordered" evidence="16">
    <location>
        <begin position="1"/>
        <end position="57"/>
    </location>
</feature>
<organism evidence="19 20">
    <name type="scientific">Circinella minor</name>
    <dbReference type="NCBI Taxonomy" id="1195481"/>
    <lineage>
        <taxon>Eukaryota</taxon>
        <taxon>Fungi</taxon>
        <taxon>Fungi incertae sedis</taxon>
        <taxon>Mucoromycota</taxon>
        <taxon>Mucoromycotina</taxon>
        <taxon>Mucoromycetes</taxon>
        <taxon>Mucorales</taxon>
        <taxon>Lichtheimiaceae</taxon>
        <taxon>Circinella</taxon>
    </lineage>
</organism>
<dbReference type="EC" id="2.7.11.1" evidence="4"/>
<dbReference type="InterPro" id="IPR008271">
    <property type="entry name" value="Ser/Thr_kinase_AS"/>
</dbReference>
<comment type="similarity">
    <text evidence="3">Belongs to the protein kinase superfamily. STE Ser/Thr protein kinase family. STE20 subfamily.</text>
</comment>
<comment type="caution">
    <text evidence="19">The sequence shown here is derived from an EMBL/GenBank/DDBJ whole genome shotgun (WGS) entry which is preliminary data.</text>
</comment>
<dbReference type="Proteomes" id="UP000646827">
    <property type="component" value="Unassembled WGS sequence"/>
</dbReference>
<evidence type="ECO:0000259" key="17">
    <source>
        <dbReference type="PROSITE" id="PS50011"/>
    </source>
</evidence>
<feature type="compositionally biased region" description="Polar residues" evidence="16">
    <location>
        <begin position="1"/>
        <end position="11"/>
    </location>
</feature>
<dbReference type="FunFam" id="3.90.810.10:FF:000005">
    <property type="entry name" value="Non-specific serine/threonine protein kinase"/>
    <property type="match status" value="1"/>
</dbReference>
<keyword evidence="10" id="KW-0418">Kinase</keyword>
<dbReference type="InterPro" id="IPR011009">
    <property type="entry name" value="Kinase-like_dom_sf"/>
</dbReference>
<evidence type="ECO:0000256" key="4">
    <source>
        <dbReference type="ARBA" id="ARBA00012513"/>
    </source>
</evidence>
<evidence type="ECO:0000256" key="8">
    <source>
        <dbReference type="ARBA" id="ARBA00022679"/>
    </source>
</evidence>
<dbReference type="CDD" id="cd01093">
    <property type="entry name" value="CRIB_PAK_like"/>
    <property type="match status" value="1"/>
</dbReference>
<evidence type="ECO:0000256" key="12">
    <source>
        <dbReference type="ARBA" id="ARBA00023273"/>
    </source>
</evidence>
<dbReference type="Gene3D" id="3.30.200.20">
    <property type="entry name" value="Phosphorylase Kinase, domain 1"/>
    <property type="match status" value="1"/>
</dbReference>
<gene>
    <name evidence="19" type="ORF">INT45_003751</name>
</gene>
<dbReference type="GO" id="GO:0005829">
    <property type="term" value="C:cytosol"/>
    <property type="evidence" value="ECO:0007669"/>
    <property type="project" value="UniProtKB-ARBA"/>
</dbReference>
<dbReference type="InterPro" id="IPR051931">
    <property type="entry name" value="PAK3-like"/>
</dbReference>
<dbReference type="GO" id="GO:0005886">
    <property type="term" value="C:plasma membrane"/>
    <property type="evidence" value="ECO:0007669"/>
    <property type="project" value="UniProtKB-ARBA"/>
</dbReference>
<feature type="region of interest" description="Disordered" evidence="16">
    <location>
        <begin position="156"/>
        <end position="176"/>
    </location>
</feature>
<evidence type="ECO:0000313" key="20">
    <source>
        <dbReference type="Proteomes" id="UP000646827"/>
    </source>
</evidence>
<keyword evidence="7" id="KW-0723">Serine/threonine-protein kinase</keyword>
<evidence type="ECO:0000256" key="2">
    <source>
        <dbReference type="ARBA" id="ARBA00004496"/>
    </source>
</evidence>
<dbReference type="OrthoDB" id="248923at2759"/>
<keyword evidence="8" id="KW-0808">Transferase</keyword>
<dbReference type="SMART" id="SM00285">
    <property type="entry name" value="PBD"/>
    <property type="match status" value="1"/>
</dbReference>
<feature type="binding site" evidence="15">
    <location>
        <position position="392"/>
    </location>
    <ligand>
        <name>ATP</name>
        <dbReference type="ChEBI" id="CHEBI:30616"/>
    </ligand>
</feature>
<dbReference type="InterPro" id="IPR036936">
    <property type="entry name" value="CRIB_dom_sf"/>
</dbReference>
<feature type="domain" description="Protein kinase" evidence="17">
    <location>
        <begin position="363"/>
        <end position="614"/>
    </location>
</feature>
<evidence type="ECO:0000256" key="5">
    <source>
        <dbReference type="ARBA" id="ARBA00022473"/>
    </source>
</evidence>
<evidence type="ECO:0000256" key="15">
    <source>
        <dbReference type="PROSITE-ProRule" id="PRU10141"/>
    </source>
</evidence>
<dbReference type="PROSITE" id="PS50011">
    <property type="entry name" value="PROTEIN_KINASE_DOM"/>
    <property type="match status" value="1"/>
</dbReference>
<comment type="catalytic activity">
    <reaction evidence="13">
        <text>L-threonyl-[protein] + ATP = O-phospho-L-threonyl-[protein] + ADP + H(+)</text>
        <dbReference type="Rhea" id="RHEA:46608"/>
        <dbReference type="Rhea" id="RHEA-COMP:11060"/>
        <dbReference type="Rhea" id="RHEA-COMP:11605"/>
        <dbReference type="ChEBI" id="CHEBI:15378"/>
        <dbReference type="ChEBI" id="CHEBI:30013"/>
        <dbReference type="ChEBI" id="CHEBI:30616"/>
        <dbReference type="ChEBI" id="CHEBI:61977"/>
        <dbReference type="ChEBI" id="CHEBI:456216"/>
        <dbReference type="EC" id="2.7.11.1"/>
    </reaction>
</comment>
<keyword evidence="6" id="KW-0963">Cytoplasm</keyword>
<feature type="region of interest" description="Disordered" evidence="16">
    <location>
        <begin position="244"/>
        <end position="343"/>
    </location>
</feature>
<evidence type="ECO:0000256" key="10">
    <source>
        <dbReference type="ARBA" id="ARBA00022777"/>
    </source>
</evidence>
<dbReference type="InterPro" id="IPR017441">
    <property type="entry name" value="Protein_kinase_ATP_BS"/>
</dbReference>
<dbReference type="Gene3D" id="3.90.810.10">
    <property type="entry name" value="CRIB domain"/>
    <property type="match status" value="1"/>
</dbReference>
<keyword evidence="20" id="KW-1185">Reference proteome</keyword>
<feature type="compositionally biased region" description="Pro residues" evidence="16">
    <location>
        <begin position="40"/>
        <end position="51"/>
    </location>
</feature>
<sequence>MSSTSTATATPQIPMRRSSMESLGTHHHSARASAATLVMPSPPSEAPPTPIPSQSLLPIPTITTNTTTLTASNTNNSNRITNHNSNNSSSRNINNINLNGNHNNDNISTSRLSTTSTRRHGKKDSISSTLSGFGKARDRNTLKGVLDKFVDFLANHPSTSSSSRTRDSGGPMDISTPYNTVHVTHVGFDPITGTFTGLPREWQIMLNQSGISKMEQEQNPQAVIDAIEFYRGDQDAAVWNKIPNTTSSISSSTSSLPRSSGSTTEAIGGLPSRTKGNNSPLKRFSKLKIQHSRSNSLSNSKPEKKVAEKTTTSSSSSREPEKAPAKSVAKRRQSKNQKNALKDQEVLNKLRDICTNVDPSQVYTDITKIGQGASGGVFTARKSGGKMPVAIKQMNLEQQPKKELIINEIVVMRQSQHQNIVNFIDSYLWKGDLWVIMEYMDGGSLTDVVTCNMMTEGQIAAVSQEVLQGLHHLHTNGVIHRDIKSDNVLLSLQGDIKLTDFGFCAQLNEDQAKRTTMVGTPYWMAPEVVTRKEYGSKVDIWSLGVMAIEMIEGEPPYLNENPLRALYLIATNGTPKLQNPESLSSVFQDFLAACLQVDPELRPNAEESLKHPFLLKADPLKSLAPLITAARESIDAPSSPPPQSPQDQQRSLSSSPSSSSIEQ</sequence>
<dbReference type="SUPFAM" id="SSF56112">
    <property type="entry name" value="Protein kinase-like (PK-like)"/>
    <property type="match status" value="1"/>
</dbReference>
<accession>A0A8H7SAI8</accession>
<dbReference type="PANTHER" id="PTHR45832">
    <property type="entry name" value="SERINE/THREONINE-PROTEIN KINASE SAMKA-RELATED-RELATED"/>
    <property type="match status" value="1"/>
</dbReference>
<dbReference type="InterPro" id="IPR033923">
    <property type="entry name" value="PAK_BD"/>
</dbReference>
<feature type="compositionally biased region" description="Low complexity" evidence="16">
    <location>
        <begin position="245"/>
        <end position="264"/>
    </location>
</feature>
<dbReference type="PROSITE" id="PS00108">
    <property type="entry name" value="PROTEIN_KINASE_ST"/>
    <property type="match status" value="1"/>
</dbReference>
<feature type="region of interest" description="Disordered" evidence="16">
    <location>
        <begin position="629"/>
        <end position="663"/>
    </location>
</feature>
<dbReference type="Pfam" id="PF00069">
    <property type="entry name" value="Pkinase"/>
    <property type="match status" value="1"/>
</dbReference>
<feature type="compositionally biased region" description="Low complexity" evidence="16">
    <location>
        <begin position="70"/>
        <end position="116"/>
    </location>
</feature>
<dbReference type="GO" id="GO:0030447">
    <property type="term" value="P:filamentous growth"/>
    <property type="evidence" value="ECO:0007669"/>
    <property type="project" value="UniProtKB-ARBA"/>
</dbReference>
<dbReference type="EMBL" id="JAEPRB010000040">
    <property type="protein sequence ID" value="KAG2224611.1"/>
    <property type="molecule type" value="Genomic_DNA"/>
</dbReference>
<dbReference type="FunFam" id="1.10.510.10:FF:000011">
    <property type="entry name" value="Non-specific serine/threonine protein kinase"/>
    <property type="match status" value="1"/>
</dbReference>
<evidence type="ECO:0000256" key="6">
    <source>
        <dbReference type="ARBA" id="ARBA00022490"/>
    </source>
</evidence>
<feature type="domain" description="CRIB" evidence="18">
    <location>
        <begin position="174"/>
        <end position="187"/>
    </location>
</feature>
<evidence type="ECO:0000256" key="13">
    <source>
        <dbReference type="ARBA" id="ARBA00047899"/>
    </source>
</evidence>
<feature type="region of interest" description="Disordered" evidence="16">
    <location>
        <begin position="70"/>
        <end position="134"/>
    </location>
</feature>
<evidence type="ECO:0000256" key="1">
    <source>
        <dbReference type="ARBA" id="ARBA00004316"/>
    </source>
</evidence>
<evidence type="ECO:0000256" key="16">
    <source>
        <dbReference type="SAM" id="MobiDB-lite"/>
    </source>
</evidence>
<evidence type="ECO:0000256" key="7">
    <source>
        <dbReference type="ARBA" id="ARBA00022527"/>
    </source>
</evidence>
<dbReference type="Pfam" id="PF00786">
    <property type="entry name" value="PBD"/>
    <property type="match status" value="1"/>
</dbReference>
<dbReference type="InterPro" id="IPR000095">
    <property type="entry name" value="CRIB_dom"/>
</dbReference>
<evidence type="ECO:0000259" key="18">
    <source>
        <dbReference type="PROSITE" id="PS50108"/>
    </source>
</evidence>
<dbReference type="AlphaFoldDB" id="A0A8H7SAI8"/>
<comment type="catalytic activity">
    <reaction evidence="14">
        <text>L-seryl-[protein] + ATP = O-phospho-L-seryl-[protein] + ADP + H(+)</text>
        <dbReference type="Rhea" id="RHEA:17989"/>
        <dbReference type="Rhea" id="RHEA-COMP:9863"/>
        <dbReference type="Rhea" id="RHEA-COMP:11604"/>
        <dbReference type="ChEBI" id="CHEBI:15378"/>
        <dbReference type="ChEBI" id="CHEBI:29999"/>
        <dbReference type="ChEBI" id="CHEBI:30616"/>
        <dbReference type="ChEBI" id="CHEBI:83421"/>
        <dbReference type="ChEBI" id="CHEBI:456216"/>
        <dbReference type="EC" id="2.7.11.1"/>
    </reaction>
</comment>
<keyword evidence="12" id="KW-0966">Cell projection</keyword>
<dbReference type="GO" id="GO:0004674">
    <property type="term" value="F:protein serine/threonine kinase activity"/>
    <property type="evidence" value="ECO:0007669"/>
    <property type="project" value="UniProtKB-KW"/>
</dbReference>
<evidence type="ECO:0000256" key="11">
    <source>
        <dbReference type="ARBA" id="ARBA00022840"/>
    </source>
</evidence>
<evidence type="ECO:0000256" key="9">
    <source>
        <dbReference type="ARBA" id="ARBA00022741"/>
    </source>
</evidence>
<evidence type="ECO:0000256" key="14">
    <source>
        <dbReference type="ARBA" id="ARBA00048679"/>
    </source>
</evidence>
<dbReference type="PROSITE" id="PS50108">
    <property type="entry name" value="CRIB"/>
    <property type="match status" value="1"/>
</dbReference>
<dbReference type="PROSITE" id="PS00107">
    <property type="entry name" value="PROTEIN_KINASE_ATP"/>
    <property type="match status" value="1"/>
</dbReference>
<feature type="compositionally biased region" description="Low complexity" evidence="16">
    <location>
        <begin position="645"/>
        <end position="663"/>
    </location>
</feature>
<dbReference type="GO" id="GO:0016477">
    <property type="term" value="P:cell migration"/>
    <property type="evidence" value="ECO:0007669"/>
    <property type="project" value="UniProtKB-ARBA"/>
</dbReference>
<dbReference type="GO" id="GO:0005524">
    <property type="term" value="F:ATP binding"/>
    <property type="evidence" value="ECO:0007669"/>
    <property type="project" value="UniProtKB-UniRule"/>
</dbReference>
<dbReference type="FunFam" id="3.30.200.20:FF:000385">
    <property type="entry name" value="Non-specific serine/threonine protein kinase"/>
    <property type="match status" value="1"/>
</dbReference>
<keyword evidence="11 15" id="KW-0067">ATP-binding</keyword>
<keyword evidence="5" id="KW-0217">Developmental protein</keyword>
<dbReference type="GO" id="GO:0042995">
    <property type="term" value="C:cell projection"/>
    <property type="evidence" value="ECO:0007669"/>
    <property type="project" value="UniProtKB-SubCell"/>
</dbReference>
<protein>
    <recommendedName>
        <fullName evidence="4">non-specific serine/threonine protein kinase</fullName>
        <ecNumber evidence="4">2.7.11.1</ecNumber>
    </recommendedName>
</protein>
<dbReference type="SMART" id="SM00220">
    <property type="entry name" value="S_TKc"/>
    <property type="match status" value="1"/>
</dbReference>
<proteinExistence type="inferred from homology"/>
<name>A0A8H7SAI8_9FUNG</name>
<dbReference type="GO" id="GO:0009791">
    <property type="term" value="P:post-embryonic development"/>
    <property type="evidence" value="ECO:0007669"/>
    <property type="project" value="UniProtKB-ARBA"/>
</dbReference>
<comment type="subcellular location">
    <subcellularLocation>
        <location evidence="1">Cell projection</location>
    </subcellularLocation>
    <subcellularLocation>
        <location evidence="2">Cytoplasm</location>
    </subcellularLocation>
</comment>
<keyword evidence="9 15" id="KW-0547">Nucleotide-binding</keyword>
<evidence type="ECO:0000256" key="3">
    <source>
        <dbReference type="ARBA" id="ARBA00008874"/>
    </source>
</evidence>
<dbReference type="CDD" id="cd06614">
    <property type="entry name" value="STKc_PAK"/>
    <property type="match status" value="1"/>
</dbReference>
<evidence type="ECO:0000313" key="19">
    <source>
        <dbReference type="EMBL" id="KAG2224611.1"/>
    </source>
</evidence>
<dbReference type="InterPro" id="IPR000719">
    <property type="entry name" value="Prot_kinase_dom"/>
</dbReference>
<reference evidence="19 20" key="1">
    <citation type="submission" date="2020-12" db="EMBL/GenBank/DDBJ databases">
        <title>Metabolic potential, ecology and presence of endohyphal bacteria is reflected in genomic diversity of Mucoromycotina.</title>
        <authorList>
            <person name="Muszewska A."/>
            <person name="Okrasinska A."/>
            <person name="Steczkiewicz K."/>
            <person name="Drgas O."/>
            <person name="Orlowska M."/>
            <person name="Perlinska-Lenart U."/>
            <person name="Aleksandrzak-Piekarczyk T."/>
            <person name="Szatraj K."/>
            <person name="Zielenkiewicz U."/>
            <person name="Pilsyk S."/>
            <person name="Malc E."/>
            <person name="Mieczkowski P."/>
            <person name="Kruszewska J.S."/>
            <person name="Biernat P."/>
            <person name="Pawlowska J."/>
        </authorList>
    </citation>
    <scope>NUCLEOTIDE SEQUENCE [LARGE SCALE GENOMIC DNA]</scope>
    <source>
        <strain evidence="19 20">CBS 142.35</strain>
    </source>
</reference>